<dbReference type="RefSeq" id="WP_264716406.1">
    <property type="nucleotide sequence ID" value="NZ_JAPDNT010000038.1"/>
</dbReference>
<dbReference type="EMBL" id="JAPDNT010000038">
    <property type="protein sequence ID" value="MCW3477456.1"/>
    <property type="molecule type" value="Genomic_DNA"/>
</dbReference>
<organism evidence="1 2">
    <name type="scientific">Limobrevibacterium gyesilva</name>
    <dbReference type="NCBI Taxonomy" id="2991712"/>
    <lineage>
        <taxon>Bacteria</taxon>
        <taxon>Pseudomonadati</taxon>
        <taxon>Pseudomonadota</taxon>
        <taxon>Alphaproteobacteria</taxon>
        <taxon>Acetobacterales</taxon>
        <taxon>Acetobacteraceae</taxon>
        <taxon>Limobrevibacterium</taxon>
    </lineage>
</organism>
<dbReference type="Proteomes" id="UP001165679">
    <property type="component" value="Unassembled WGS sequence"/>
</dbReference>
<sequence length="133" mass="14708">MPDGVNDPRRPRPKLILHVEGAREDELARGLSAAEAVLRRDGDIDLEAAMAANASRDFIMLDGDLQPINDITEEEHRLAKLWEDALSAALDACCAGWAEEPARGFWLGIDTGGDTIRPWYVDPPIATFRLKDE</sequence>
<protein>
    <submittedName>
        <fullName evidence="1">Uncharacterized protein</fullName>
    </submittedName>
</protein>
<keyword evidence="2" id="KW-1185">Reference proteome</keyword>
<reference evidence="1" key="2">
    <citation type="submission" date="2022-10" db="EMBL/GenBank/DDBJ databases">
        <authorList>
            <person name="Trinh H.N."/>
        </authorList>
    </citation>
    <scope>NUCLEOTIDE SEQUENCE</scope>
    <source>
        <strain evidence="1">RN2-1</strain>
    </source>
</reference>
<name>A0AA41YP33_9PROT</name>
<gene>
    <name evidence="1" type="ORF">OL599_23075</name>
</gene>
<reference evidence="1" key="1">
    <citation type="submission" date="2022-09" db="EMBL/GenBank/DDBJ databases">
        <title>Rhodovastum sp. nov. RN2-1 isolated from soil in Seongnam, South Korea.</title>
        <authorList>
            <person name="Le N.T."/>
        </authorList>
    </citation>
    <scope>NUCLEOTIDE SEQUENCE</scope>
    <source>
        <strain evidence="1">RN2-1</strain>
    </source>
</reference>
<proteinExistence type="predicted"/>
<dbReference type="AlphaFoldDB" id="A0AA41YP33"/>
<evidence type="ECO:0000313" key="1">
    <source>
        <dbReference type="EMBL" id="MCW3477456.1"/>
    </source>
</evidence>
<accession>A0AA41YP33</accession>
<comment type="caution">
    <text evidence="1">The sequence shown here is derived from an EMBL/GenBank/DDBJ whole genome shotgun (WGS) entry which is preliminary data.</text>
</comment>
<evidence type="ECO:0000313" key="2">
    <source>
        <dbReference type="Proteomes" id="UP001165679"/>
    </source>
</evidence>